<evidence type="ECO:0000313" key="1">
    <source>
        <dbReference type="EMBL" id="PWK33476.1"/>
    </source>
</evidence>
<proteinExistence type="predicted"/>
<accession>A0A316ENC3</accession>
<comment type="caution">
    <text evidence="1">The sequence shown here is derived from an EMBL/GenBank/DDBJ whole genome shotgun (WGS) entry which is preliminary data.</text>
</comment>
<keyword evidence="2" id="KW-1185">Reference proteome</keyword>
<name>A0A316ENC3_9BURK</name>
<dbReference type="Proteomes" id="UP000245754">
    <property type="component" value="Unassembled WGS sequence"/>
</dbReference>
<reference evidence="1 2" key="1">
    <citation type="submission" date="2018-05" db="EMBL/GenBank/DDBJ databases">
        <title>Genomic Encyclopedia of Type Strains, Phase IV (KMG-V): Genome sequencing to study the core and pangenomes of soil and plant-associated prokaryotes.</title>
        <authorList>
            <person name="Whitman W."/>
        </authorList>
    </citation>
    <scope>NUCLEOTIDE SEQUENCE [LARGE SCALE GENOMIC DNA]</scope>
    <source>
        <strain evidence="1 2">SLV-132</strain>
    </source>
</reference>
<evidence type="ECO:0000313" key="2">
    <source>
        <dbReference type="Proteomes" id="UP000245754"/>
    </source>
</evidence>
<dbReference type="EMBL" id="QGGT01000004">
    <property type="protein sequence ID" value="PWK33476.1"/>
    <property type="molecule type" value="Genomic_DNA"/>
</dbReference>
<organism evidence="1 2">
    <name type="scientific">Cupriavidus plantarum</name>
    <dbReference type="NCBI Taxonomy" id="942865"/>
    <lineage>
        <taxon>Bacteria</taxon>
        <taxon>Pseudomonadati</taxon>
        <taxon>Pseudomonadota</taxon>
        <taxon>Betaproteobacteria</taxon>
        <taxon>Burkholderiales</taxon>
        <taxon>Burkholderiaceae</taxon>
        <taxon>Cupriavidus</taxon>
    </lineage>
</organism>
<gene>
    <name evidence="1" type="ORF">C7419_104151</name>
</gene>
<dbReference type="AlphaFoldDB" id="A0A316ENC3"/>
<dbReference type="RefSeq" id="WP_109584586.1">
    <property type="nucleotide sequence ID" value="NZ_QGGT01000004.1"/>
</dbReference>
<protein>
    <submittedName>
        <fullName evidence="1">Uncharacterized protein</fullName>
    </submittedName>
</protein>
<sequence>MALMLRKQTKLEPMALTRQERKIIGTQQRYQWFTTLTARVTFFARHEAIVRVVLLNTEFRTSGQTTQTTATFYSIYEVARRKKNP</sequence>